<sequence>MSIHRLAFAVAALASTAAVHAQVPLADFARHTQYRSVKISPGGDYLAADAIVDGKRHLALIEIANNKVLTIRPRGDDELSDFQWVGPRRVIYSLQQKIGGADRPVSTGELFGVDADGKGNDLLFGFRLGGQSGESKIKKTVGEYASGEVIDDLRDDDENVLIATVPWDAGPDGTMPTVYRFDVRHGTKKELFKAPIRNASFLTDHAGVVRFSYGEDVNTNWKVMYRDNDDGKWEEVFSEAAKGSRFYPLAFDKSNNSVYWACENEARANAVCTWDTKERTLKPVWTSKSVSVWDLIHSFDEQSVVGVEAMPGRMAIGVLDKNSEEIKTLSQLMQQFPGEHVSIHSSDKEGNRLVVLVESDINPGEFFLLDRKSKKLTPLLKRAGWIDPAKMATMEPVELKSRDGLPLHGYLTRPLGKEEAKNLPLVVMVHGGPYGIRDTWSFDIYAQALASRGYAVLQVNYRGSGGYGQRFVDAGYREWGGKMQDDVTDATQWAIAQGIADAKRICIYGASYGGYAALQGAVREPDLYRCAIGDSGVYDLRLMYTRGDIQQRLIGENYLTKVLGEDKAELTARSPIANLDKLKAKVMLIVGGQDKRVPPVHGESLHNALEKKGVKHEWLYERTEGHGFYDEKNREVMLKKMLEFLDASIGAGASPAAP</sequence>
<dbReference type="GO" id="GO:0006508">
    <property type="term" value="P:proteolysis"/>
    <property type="evidence" value="ECO:0007669"/>
    <property type="project" value="InterPro"/>
</dbReference>
<dbReference type="GO" id="GO:0004252">
    <property type="term" value="F:serine-type endopeptidase activity"/>
    <property type="evidence" value="ECO:0007669"/>
    <property type="project" value="TreeGrafter"/>
</dbReference>
<keyword evidence="2" id="KW-0732">Signal</keyword>
<dbReference type="PANTHER" id="PTHR42776:SF27">
    <property type="entry name" value="DIPEPTIDYL PEPTIDASE FAMILY MEMBER 6"/>
    <property type="match status" value="1"/>
</dbReference>
<keyword evidence="1" id="KW-0378">Hydrolase</keyword>
<accession>A0A4R6Z982</accession>
<evidence type="ECO:0000256" key="2">
    <source>
        <dbReference type="SAM" id="SignalP"/>
    </source>
</evidence>
<proteinExistence type="predicted"/>
<evidence type="ECO:0000313" key="5">
    <source>
        <dbReference type="Proteomes" id="UP000295293"/>
    </source>
</evidence>
<evidence type="ECO:0000256" key="1">
    <source>
        <dbReference type="ARBA" id="ARBA00022801"/>
    </source>
</evidence>
<dbReference type="GO" id="GO:0004177">
    <property type="term" value="F:aminopeptidase activity"/>
    <property type="evidence" value="ECO:0007669"/>
    <property type="project" value="UniProtKB-KW"/>
</dbReference>
<dbReference type="Pfam" id="PF00326">
    <property type="entry name" value="Peptidase_S9"/>
    <property type="match status" value="1"/>
</dbReference>
<dbReference type="Gene3D" id="3.40.50.1820">
    <property type="entry name" value="alpha/beta hydrolase"/>
    <property type="match status" value="1"/>
</dbReference>
<dbReference type="EMBL" id="SNZH01000001">
    <property type="protein sequence ID" value="TDR48405.1"/>
    <property type="molecule type" value="Genomic_DNA"/>
</dbReference>
<feature type="signal peptide" evidence="2">
    <location>
        <begin position="1"/>
        <end position="21"/>
    </location>
</feature>
<evidence type="ECO:0000259" key="3">
    <source>
        <dbReference type="Pfam" id="PF00326"/>
    </source>
</evidence>
<dbReference type="RefSeq" id="WP_133816535.1">
    <property type="nucleotide sequence ID" value="NZ_SNZH01000001.1"/>
</dbReference>
<comment type="caution">
    <text evidence="4">The sequence shown here is derived from an EMBL/GenBank/DDBJ whole genome shotgun (WGS) entry which is preliminary data.</text>
</comment>
<dbReference type="InterPro" id="IPR029058">
    <property type="entry name" value="AB_hydrolase_fold"/>
</dbReference>
<organism evidence="4 5">
    <name type="scientific">Tahibacter aquaticus</name>
    <dbReference type="NCBI Taxonomy" id="520092"/>
    <lineage>
        <taxon>Bacteria</taxon>
        <taxon>Pseudomonadati</taxon>
        <taxon>Pseudomonadota</taxon>
        <taxon>Gammaproteobacteria</taxon>
        <taxon>Lysobacterales</taxon>
        <taxon>Rhodanobacteraceae</taxon>
        <taxon>Tahibacter</taxon>
    </lineage>
</organism>
<dbReference type="InterPro" id="IPR001375">
    <property type="entry name" value="Peptidase_S9_cat"/>
</dbReference>
<keyword evidence="4" id="KW-0031">Aminopeptidase</keyword>
<keyword evidence="4" id="KW-0645">Protease</keyword>
<feature type="chain" id="PRO_5020387534" evidence="2">
    <location>
        <begin position="22"/>
        <end position="658"/>
    </location>
</feature>
<reference evidence="4 5" key="1">
    <citation type="submission" date="2019-03" db="EMBL/GenBank/DDBJ databases">
        <title>Genomic Encyclopedia of Type Strains, Phase IV (KMG-IV): sequencing the most valuable type-strain genomes for metagenomic binning, comparative biology and taxonomic classification.</title>
        <authorList>
            <person name="Goeker M."/>
        </authorList>
    </citation>
    <scope>NUCLEOTIDE SEQUENCE [LARGE SCALE GENOMIC DNA]</scope>
    <source>
        <strain evidence="4 5">DSM 21667</strain>
    </source>
</reference>
<dbReference type="SUPFAM" id="SSF53474">
    <property type="entry name" value="alpha/beta-Hydrolases"/>
    <property type="match status" value="1"/>
</dbReference>
<dbReference type="SUPFAM" id="SSF82171">
    <property type="entry name" value="DPP6 N-terminal domain-like"/>
    <property type="match status" value="1"/>
</dbReference>
<dbReference type="Proteomes" id="UP000295293">
    <property type="component" value="Unassembled WGS sequence"/>
</dbReference>
<feature type="domain" description="Peptidase S9 prolyl oligopeptidase catalytic" evidence="3">
    <location>
        <begin position="440"/>
        <end position="650"/>
    </location>
</feature>
<evidence type="ECO:0000313" key="4">
    <source>
        <dbReference type="EMBL" id="TDR48405.1"/>
    </source>
</evidence>
<protein>
    <submittedName>
        <fullName evidence="4">Dipeptidyl aminopeptidase/acylaminoacyl peptidase</fullName>
    </submittedName>
</protein>
<dbReference type="PANTHER" id="PTHR42776">
    <property type="entry name" value="SERINE PEPTIDASE S9 FAMILY MEMBER"/>
    <property type="match status" value="1"/>
</dbReference>
<dbReference type="FunFam" id="3.40.50.1820:FF:000442">
    <property type="entry name" value="Subfamily S9C unassigned peptidase"/>
    <property type="match status" value="1"/>
</dbReference>
<dbReference type="OrthoDB" id="4269629at2"/>
<keyword evidence="5" id="KW-1185">Reference proteome</keyword>
<dbReference type="AlphaFoldDB" id="A0A4R6Z982"/>
<name>A0A4R6Z982_9GAMM</name>
<gene>
    <name evidence="4" type="ORF">DFR29_10123</name>
</gene>